<keyword evidence="1" id="KW-0472">Membrane</keyword>
<accession>A0A1G5H3M3</accession>
<sequence length="34" mass="3626">MKKFEGIKYSRIVINAIIVASVVVALTSGYKLGG</sequence>
<evidence type="ECO:0000256" key="1">
    <source>
        <dbReference type="SAM" id="Phobius"/>
    </source>
</evidence>
<protein>
    <submittedName>
        <fullName evidence="2">Uncharacterized protein</fullName>
    </submittedName>
</protein>
<keyword evidence="3" id="KW-1185">Reference proteome</keyword>
<reference evidence="3" key="1">
    <citation type="submission" date="2016-10" db="EMBL/GenBank/DDBJ databases">
        <authorList>
            <person name="Varghese N."/>
            <person name="Submissions S."/>
        </authorList>
    </citation>
    <scope>NUCLEOTIDE SEQUENCE [LARGE SCALE GENOMIC DNA]</scope>
    <source>
        <strain evidence="3">BL9</strain>
    </source>
</reference>
<keyword evidence="1" id="KW-1133">Transmembrane helix</keyword>
<dbReference type="Proteomes" id="UP000198538">
    <property type="component" value="Unassembled WGS sequence"/>
</dbReference>
<keyword evidence="1" id="KW-0812">Transmembrane</keyword>
<evidence type="ECO:0000313" key="3">
    <source>
        <dbReference type="Proteomes" id="UP000198538"/>
    </source>
</evidence>
<organism evidence="2 3">
    <name type="scientific">Paenibacillus polysaccharolyticus</name>
    <dbReference type="NCBI Taxonomy" id="582692"/>
    <lineage>
        <taxon>Bacteria</taxon>
        <taxon>Bacillati</taxon>
        <taxon>Bacillota</taxon>
        <taxon>Bacilli</taxon>
        <taxon>Bacillales</taxon>
        <taxon>Paenibacillaceae</taxon>
        <taxon>Paenibacillus</taxon>
    </lineage>
</organism>
<name>A0A1G5H3M3_9BACL</name>
<dbReference type="EMBL" id="FMVM01000006">
    <property type="protein sequence ID" value="SCY58139.1"/>
    <property type="molecule type" value="Genomic_DNA"/>
</dbReference>
<gene>
    <name evidence="2" type="ORF">SAMN05720606_106184</name>
</gene>
<dbReference type="AlphaFoldDB" id="A0A1G5H3M3"/>
<dbReference type="STRING" id="582692.SAMN05720606_106184"/>
<proteinExistence type="predicted"/>
<evidence type="ECO:0000313" key="2">
    <source>
        <dbReference type="EMBL" id="SCY58139.1"/>
    </source>
</evidence>
<feature type="transmembrane region" description="Helical" evidence="1">
    <location>
        <begin position="12"/>
        <end position="30"/>
    </location>
</feature>